<feature type="transmembrane region" description="Helical" evidence="1">
    <location>
        <begin position="117"/>
        <end position="138"/>
    </location>
</feature>
<proteinExistence type="predicted"/>
<protein>
    <submittedName>
        <fullName evidence="2">Uncharacterized protein</fullName>
    </submittedName>
</protein>
<keyword evidence="1" id="KW-0472">Membrane</keyword>
<evidence type="ECO:0000256" key="1">
    <source>
        <dbReference type="SAM" id="Phobius"/>
    </source>
</evidence>
<sequence>MFAQTGRLTEKSNEIARNNRMHLITGMDAAQMARVLDALDDDISHLHNTVHDLEERTHRAQISLQLKGYQDFRFFFLALNFALAPVLLAAALCYLLQQHFVADESVAHVTLHSLSMFLMFLAATLGMPMYLGALWAIYQFSVPHDEVMDELFR</sequence>
<evidence type="ECO:0000313" key="3">
    <source>
        <dbReference type="Proteomes" id="UP000499080"/>
    </source>
</evidence>
<keyword evidence="1" id="KW-0812">Transmembrane</keyword>
<keyword evidence="1" id="KW-1133">Transmembrane helix</keyword>
<evidence type="ECO:0000313" key="2">
    <source>
        <dbReference type="EMBL" id="GBO13580.1"/>
    </source>
</evidence>
<feature type="transmembrane region" description="Helical" evidence="1">
    <location>
        <begin position="74"/>
        <end position="97"/>
    </location>
</feature>
<organism evidence="2 3">
    <name type="scientific">Araneus ventricosus</name>
    <name type="common">Orbweaver spider</name>
    <name type="synonym">Epeira ventricosa</name>
    <dbReference type="NCBI Taxonomy" id="182803"/>
    <lineage>
        <taxon>Eukaryota</taxon>
        <taxon>Metazoa</taxon>
        <taxon>Ecdysozoa</taxon>
        <taxon>Arthropoda</taxon>
        <taxon>Chelicerata</taxon>
        <taxon>Arachnida</taxon>
        <taxon>Araneae</taxon>
        <taxon>Araneomorphae</taxon>
        <taxon>Entelegynae</taxon>
        <taxon>Araneoidea</taxon>
        <taxon>Araneidae</taxon>
        <taxon>Araneus</taxon>
    </lineage>
</organism>
<comment type="caution">
    <text evidence="2">The sequence shown here is derived from an EMBL/GenBank/DDBJ whole genome shotgun (WGS) entry which is preliminary data.</text>
</comment>
<dbReference type="OrthoDB" id="6436033at2759"/>
<reference evidence="2 3" key="1">
    <citation type="journal article" date="2019" name="Sci. Rep.">
        <title>Orb-weaving spider Araneus ventricosus genome elucidates the spidroin gene catalogue.</title>
        <authorList>
            <person name="Kono N."/>
            <person name="Nakamura H."/>
            <person name="Ohtoshi R."/>
            <person name="Moran D.A.P."/>
            <person name="Shinohara A."/>
            <person name="Yoshida Y."/>
            <person name="Fujiwara M."/>
            <person name="Mori M."/>
            <person name="Tomita M."/>
            <person name="Arakawa K."/>
        </authorList>
    </citation>
    <scope>NUCLEOTIDE SEQUENCE [LARGE SCALE GENOMIC DNA]</scope>
</reference>
<dbReference type="EMBL" id="BGPR01037866">
    <property type="protein sequence ID" value="GBO13580.1"/>
    <property type="molecule type" value="Genomic_DNA"/>
</dbReference>
<dbReference type="Proteomes" id="UP000499080">
    <property type="component" value="Unassembled WGS sequence"/>
</dbReference>
<accession>A0A4Y2UPU6</accession>
<name>A0A4Y2UPU6_ARAVE</name>
<gene>
    <name evidence="2" type="ORF">AVEN_115420_1</name>
</gene>
<dbReference type="AlphaFoldDB" id="A0A4Y2UPU6"/>
<keyword evidence="3" id="KW-1185">Reference proteome</keyword>